<protein>
    <submittedName>
        <fullName evidence="1">Uncharacterized protein</fullName>
    </submittedName>
</protein>
<reference evidence="1" key="2">
    <citation type="journal article" date="2015" name="Data Brief">
        <title>Shoot transcriptome of the giant reed, Arundo donax.</title>
        <authorList>
            <person name="Barrero R.A."/>
            <person name="Guerrero F.D."/>
            <person name="Moolhuijzen P."/>
            <person name="Goolsby J.A."/>
            <person name="Tidwell J."/>
            <person name="Bellgard S.E."/>
            <person name="Bellgard M.I."/>
        </authorList>
    </citation>
    <scope>NUCLEOTIDE SEQUENCE</scope>
    <source>
        <tissue evidence="1">Shoot tissue taken approximately 20 cm above the soil surface</tissue>
    </source>
</reference>
<organism evidence="1">
    <name type="scientific">Arundo donax</name>
    <name type="common">Giant reed</name>
    <name type="synonym">Donax arundinaceus</name>
    <dbReference type="NCBI Taxonomy" id="35708"/>
    <lineage>
        <taxon>Eukaryota</taxon>
        <taxon>Viridiplantae</taxon>
        <taxon>Streptophyta</taxon>
        <taxon>Embryophyta</taxon>
        <taxon>Tracheophyta</taxon>
        <taxon>Spermatophyta</taxon>
        <taxon>Magnoliopsida</taxon>
        <taxon>Liliopsida</taxon>
        <taxon>Poales</taxon>
        <taxon>Poaceae</taxon>
        <taxon>PACMAD clade</taxon>
        <taxon>Arundinoideae</taxon>
        <taxon>Arundineae</taxon>
        <taxon>Arundo</taxon>
    </lineage>
</organism>
<evidence type="ECO:0000313" key="1">
    <source>
        <dbReference type="EMBL" id="JAD64545.1"/>
    </source>
</evidence>
<name>A0A0A9BTP5_ARUDO</name>
<accession>A0A0A9BTP5</accession>
<reference evidence="1" key="1">
    <citation type="submission" date="2014-09" db="EMBL/GenBank/DDBJ databases">
        <authorList>
            <person name="Magalhaes I.L.F."/>
            <person name="Oliveira U."/>
            <person name="Santos F.R."/>
            <person name="Vidigal T.H.D.A."/>
            <person name="Brescovit A.D."/>
            <person name="Santos A.J."/>
        </authorList>
    </citation>
    <scope>NUCLEOTIDE SEQUENCE</scope>
    <source>
        <tissue evidence="1">Shoot tissue taken approximately 20 cm above the soil surface</tissue>
    </source>
</reference>
<sequence>MWMITPEHLHRIFSSNHHGFRHHSLRPPPNH</sequence>
<dbReference type="EMBL" id="GBRH01233350">
    <property type="protein sequence ID" value="JAD64545.1"/>
    <property type="molecule type" value="Transcribed_RNA"/>
</dbReference>
<proteinExistence type="predicted"/>
<dbReference type="AlphaFoldDB" id="A0A0A9BTP5"/>